<evidence type="ECO:0000256" key="2">
    <source>
        <dbReference type="SAM" id="MobiDB-lite"/>
    </source>
</evidence>
<accession>A0AAN6TNF4</accession>
<feature type="region of interest" description="Disordered" evidence="2">
    <location>
        <begin position="671"/>
        <end position="719"/>
    </location>
</feature>
<feature type="compositionally biased region" description="Polar residues" evidence="2">
    <location>
        <begin position="17"/>
        <end position="42"/>
    </location>
</feature>
<feature type="region of interest" description="Disordered" evidence="2">
    <location>
        <begin position="1"/>
        <end position="42"/>
    </location>
</feature>
<dbReference type="GeneID" id="89934874"/>
<dbReference type="Pfam" id="PF23190">
    <property type="entry name" value="LHD_TRPY1"/>
    <property type="match status" value="1"/>
</dbReference>
<evidence type="ECO:0000259" key="5">
    <source>
        <dbReference type="Pfam" id="PF23317"/>
    </source>
</evidence>
<dbReference type="AlphaFoldDB" id="A0AAN6TNF4"/>
<feature type="transmembrane region" description="Helical" evidence="3">
    <location>
        <begin position="488"/>
        <end position="513"/>
    </location>
</feature>
<feature type="domain" description="YVC1 N-terminal linker helical" evidence="4">
    <location>
        <begin position="94"/>
        <end position="275"/>
    </location>
</feature>
<keyword evidence="3" id="KW-0812">Transmembrane</keyword>
<evidence type="ECO:0000313" key="7">
    <source>
        <dbReference type="Proteomes" id="UP001302812"/>
    </source>
</evidence>
<dbReference type="InterPro" id="IPR052971">
    <property type="entry name" value="TRP_calcium_channel"/>
</dbReference>
<dbReference type="InterPro" id="IPR056336">
    <property type="entry name" value="YVC1_C"/>
</dbReference>
<comment type="caution">
    <text evidence="6">The sequence shown here is derived from an EMBL/GenBank/DDBJ whole genome shotgun (WGS) entry which is preliminary data.</text>
</comment>
<evidence type="ECO:0000256" key="1">
    <source>
        <dbReference type="SAM" id="Coils"/>
    </source>
</evidence>
<name>A0AAN6TNF4_9PEZI</name>
<feature type="coiled-coil region" evidence="1">
    <location>
        <begin position="737"/>
        <end position="764"/>
    </location>
</feature>
<evidence type="ECO:0000256" key="3">
    <source>
        <dbReference type="SAM" id="Phobius"/>
    </source>
</evidence>
<dbReference type="PANTHER" id="PTHR35859:SF1">
    <property type="entry name" value="NONSELECTIVE CATION CHANNEL PROTEIN"/>
    <property type="match status" value="1"/>
</dbReference>
<dbReference type="EMBL" id="MU853332">
    <property type="protein sequence ID" value="KAK4117190.1"/>
    <property type="molecule type" value="Genomic_DNA"/>
</dbReference>
<dbReference type="RefSeq" id="XP_064674760.1">
    <property type="nucleotide sequence ID" value="XM_064810749.1"/>
</dbReference>
<keyword evidence="3" id="KW-0472">Membrane</keyword>
<feature type="transmembrane region" description="Helical" evidence="3">
    <location>
        <begin position="432"/>
        <end position="452"/>
    </location>
</feature>
<protein>
    <recommendedName>
        <fullName evidence="8">Nonselective cation channel</fullName>
    </recommendedName>
</protein>
<evidence type="ECO:0000313" key="6">
    <source>
        <dbReference type="EMBL" id="KAK4117190.1"/>
    </source>
</evidence>
<keyword evidence="3" id="KW-1133">Transmembrane helix</keyword>
<sequence>MGDGPARRPSHGRVHIPSSSATRESTNLSGGTVTASPTTFNHSRSHAIRIQEPHERRPLLPQRATFPHELDGDAFSCFSSYPTTHRHLPVYTNIHRIRRDIISVVEDYLSLEQLRDVRLNISVIRPLVDKLYEQDDISIVYCLLVNRAYFLSEQSHLSNRQNVNFARATLCELIATRILRRFNEDNEGPRNLLVLAHVLIAGFEPFQNAPEEIRAEVGASASHHRTLPALEVAILSESRVFLASTSCQKVVDAIYDGRVIYTPSSFMDLIPDRYKQRPISLYNPREAPLLNHYRLVVPRTRHFIEIMQFVILLGLYLAFMTERDPSQFSNLEVCFTIYALGWVLDQFATLLEHGWHVYAQNLWSFLDVTFAVIYWIYLLIRLYGWKFDNAEADQQALDVLAMGAPVLVPRLAFNLLSDNLLFLSLRSMMSDFALLTVLAIWCFVGFLLSLVWLGDGDVSAATISKWMIYIWFGLDGSGIQHSTDFHQILGPSLMVTFAFLGNTLFLTILVAMLSSTFAKIVNDVPAEIQFRRAVATLEGVKGDAIFAYPVPFNILAFVFLVPLRFFASPRWFHKIHVLSVRLVNLPLLLIIAIAERRSLWPRNSKGLSPAPTLVQATVKPRRRFWERFRITAHRDIYTVFEVPPPDSVLNEITTDDDLTRHLIRRQFTPKVAHSETAGQPQPPHPPHPSQEHLVPEPAAQQGQVAQGHRPSGRRDSIAPFPGLRAELQGVLSESDEMTDITSRLETLEESMQRIESMLEKLVAGGSSASSDGGSVAVEGVEPSKRRLTLIELNREAEEE</sequence>
<keyword evidence="1" id="KW-0175">Coiled coil</keyword>
<keyword evidence="7" id="KW-1185">Reference proteome</keyword>
<feature type="transmembrane region" description="Helical" evidence="3">
    <location>
        <begin position="302"/>
        <end position="319"/>
    </location>
</feature>
<feature type="transmembrane region" description="Helical" evidence="3">
    <location>
        <begin position="575"/>
        <end position="594"/>
    </location>
</feature>
<feature type="transmembrane region" description="Helical" evidence="3">
    <location>
        <begin position="331"/>
        <end position="350"/>
    </location>
</feature>
<proteinExistence type="predicted"/>
<reference evidence="6" key="2">
    <citation type="submission" date="2023-05" db="EMBL/GenBank/DDBJ databases">
        <authorList>
            <consortium name="Lawrence Berkeley National Laboratory"/>
            <person name="Steindorff A."/>
            <person name="Hensen N."/>
            <person name="Bonometti L."/>
            <person name="Westerberg I."/>
            <person name="Brannstrom I.O."/>
            <person name="Guillou S."/>
            <person name="Cros-Aarteil S."/>
            <person name="Calhoun S."/>
            <person name="Haridas S."/>
            <person name="Kuo A."/>
            <person name="Mondo S."/>
            <person name="Pangilinan J."/>
            <person name="Riley R."/>
            <person name="Labutti K."/>
            <person name="Andreopoulos B."/>
            <person name="Lipzen A."/>
            <person name="Chen C."/>
            <person name="Yanf M."/>
            <person name="Daum C."/>
            <person name="Ng V."/>
            <person name="Clum A."/>
            <person name="Ohm R."/>
            <person name="Martin F."/>
            <person name="Silar P."/>
            <person name="Natvig D."/>
            <person name="Lalanne C."/>
            <person name="Gautier V."/>
            <person name="Ament-Velasquez S.L."/>
            <person name="Kruys A."/>
            <person name="Hutchinson M.I."/>
            <person name="Powell A.J."/>
            <person name="Barry K."/>
            <person name="Miller A.N."/>
            <person name="Grigoriev I.V."/>
            <person name="Debuchy R."/>
            <person name="Gladieux P."/>
            <person name="Thoren M.H."/>
            <person name="Johannesson H."/>
        </authorList>
    </citation>
    <scope>NUCLEOTIDE SEQUENCE</scope>
    <source>
        <strain evidence="6">CBS 508.74</strain>
    </source>
</reference>
<dbReference type="Pfam" id="PF23317">
    <property type="entry name" value="YVC1_C"/>
    <property type="match status" value="1"/>
</dbReference>
<dbReference type="Proteomes" id="UP001302812">
    <property type="component" value="Unassembled WGS sequence"/>
</dbReference>
<feature type="transmembrane region" description="Helical" evidence="3">
    <location>
        <begin position="362"/>
        <end position="380"/>
    </location>
</feature>
<evidence type="ECO:0008006" key="8">
    <source>
        <dbReference type="Google" id="ProtNLM"/>
    </source>
</evidence>
<feature type="domain" description="Calcium channel YVC1-like C-terminal transmembrane" evidence="5">
    <location>
        <begin position="309"/>
        <end position="597"/>
    </location>
</feature>
<feature type="transmembrane region" description="Helical" evidence="3">
    <location>
        <begin position="545"/>
        <end position="563"/>
    </location>
</feature>
<dbReference type="InterPro" id="IPR056337">
    <property type="entry name" value="LHD_YVC1"/>
</dbReference>
<dbReference type="PANTHER" id="PTHR35859">
    <property type="entry name" value="NONSELECTIVE CATION CHANNEL PROTEIN"/>
    <property type="match status" value="1"/>
</dbReference>
<evidence type="ECO:0000259" key="4">
    <source>
        <dbReference type="Pfam" id="PF23190"/>
    </source>
</evidence>
<organism evidence="6 7">
    <name type="scientific">Canariomyces notabilis</name>
    <dbReference type="NCBI Taxonomy" id="2074819"/>
    <lineage>
        <taxon>Eukaryota</taxon>
        <taxon>Fungi</taxon>
        <taxon>Dikarya</taxon>
        <taxon>Ascomycota</taxon>
        <taxon>Pezizomycotina</taxon>
        <taxon>Sordariomycetes</taxon>
        <taxon>Sordariomycetidae</taxon>
        <taxon>Sordariales</taxon>
        <taxon>Chaetomiaceae</taxon>
        <taxon>Canariomyces</taxon>
    </lineage>
</organism>
<reference evidence="6" key="1">
    <citation type="journal article" date="2023" name="Mol. Phylogenet. Evol.">
        <title>Genome-scale phylogeny and comparative genomics of the fungal order Sordariales.</title>
        <authorList>
            <person name="Hensen N."/>
            <person name="Bonometti L."/>
            <person name="Westerberg I."/>
            <person name="Brannstrom I.O."/>
            <person name="Guillou S."/>
            <person name="Cros-Aarteil S."/>
            <person name="Calhoun S."/>
            <person name="Haridas S."/>
            <person name="Kuo A."/>
            <person name="Mondo S."/>
            <person name="Pangilinan J."/>
            <person name="Riley R."/>
            <person name="LaButti K."/>
            <person name="Andreopoulos B."/>
            <person name="Lipzen A."/>
            <person name="Chen C."/>
            <person name="Yan M."/>
            <person name="Daum C."/>
            <person name="Ng V."/>
            <person name="Clum A."/>
            <person name="Steindorff A."/>
            <person name="Ohm R.A."/>
            <person name="Martin F."/>
            <person name="Silar P."/>
            <person name="Natvig D.O."/>
            <person name="Lalanne C."/>
            <person name="Gautier V."/>
            <person name="Ament-Velasquez S.L."/>
            <person name="Kruys A."/>
            <person name="Hutchinson M.I."/>
            <person name="Powell A.J."/>
            <person name="Barry K."/>
            <person name="Miller A.N."/>
            <person name="Grigoriev I.V."/>
            <person name="Debuchy R."/>
            <person name="Gladieux P."/>
            <person name="Hiltunen Thoren M."/>
            <person name="Johannesson H."/>
        </authorList>
    </citation>
    <scope>NUCLEOTIDE SEQUENCE</scope>
    <source>
        <strain evidence="6">CBS 508.74</strain>
    </source>
</reference>
<gene>
    <name evidence="6" type="ORF">N656DRAFT_698980</name>
</gene>